<dbReference type="Pfam" id="PF01051">
    <property type="entry name" value="Rep3_N"/>
    <property type="match status" value="1"/>
</dbReference>
<dbReference type="SUPFAM" id="SSF46785">
    <property type="entry name" value="Winged helix' DNA-binding domain"/>
    <property type="match status" value="1"/>
</dbReference>
<dbReference type="AlphaFoldDB" id="A0A2G8T7E9"/>
<dbReference type="EMBL" id="PDOC01000046">
    <property type="protein sequence ID" value="PIL41986.1"/>
    <property type="molecule type" value="Genomic_DNA"/>
</dbReference>
<proteinExistence type="inferred from homology"/>
<reference evidence="3 4" key="1">
    <citation type="submission" date="2017-10" db="EMBL/GenBank/DDBJ databases">
        <title>Massilia psychrophilum sp. nov., a novel purple-pigmented bacterium isolated from Tianshan glacier, Xinjiang Municipality, China.</title>
        <authorList>
            <person name="Wang H."/>
        </authorList>
    </citation>
    <scope>NUCLEOTIDE SEQUENCE [LARGE SCALE GENOMIC DNA]</scope>
    <source>
        <strain evidence="3 4">JCM 30074</strain>
    </source>
</reference>
<evidence type="ECO:0000313" key="3">
    <source>
        <dbReference type="EMBL" id="PIL41986.1"/>
    </source>
</evidence>
<sequence>MDLPMAYDETAGSQMALALLFEQQPEILKKPVQAIHMAITGGIQNKTQRLAFNAMLKHALEEHAKNPSANVDTYSISRLELMRIIDYTSPNRKHLKDALTQMQKMTVQWDFLQQDGDAMWASCVLLPFVGFDRDRVYYSYSPQIKPMLLDSKIYARLDLRIQRTFKLDSAAALYEWVNRFRTNPSKRTNEMIWEDWRWVIYGEVNEKSVLHEYKLFKREKLKPAIKEINEKSDLTIELIENKDGGRSVKYLQFIVEEKPMFRLDAPSSSNETAEWEKRLEEMGIGVRDRKKILTTYPVAVIDATWRFTMTRVADKSQVPVKNVGAYMKRALEGKYAPEVVEQTLAKPGEDLESMREIQIKFTQHRNAEAEAMWNEMPEGDRESAIAEYNETQSSNVTRIPVSPDKRIPRFMIPMYSWLAHKHWGEPSPQDIFQYAIETGAISVNKSA</sequence>
<accession>A0A2G8T7E9</accession>
<evidence type="ECO:0000256" key="1">
    <source>
        <dbReference type="ARBA" id="ARBA00038283"/>
    </source>
</evidence>
<dbReference type="InterPro" id="IPR036390">
    <property type="entry name" value="WH_DNA-bd_sf"/>
</dbReference>
<comment type="caution">
    <text evidence="3">The sequence shown here is derived from an EMBL/GenBank/DDBJ whole genome shotgun (WGS) entry which is preliminary data.</text>
</comment>
<dbReference type="Pfam" id="PF21205">
    <property type="entry name" value="Rep3_C"/>
    <property type="match status" value="1"/>
</dbReference>
<dbReference type="Gene3D" id="1.10.10.10">
    <property type="entry name" value="Winged helix-like DNA-binding domain superfamily/Winged helix DNA-binding domain"/>
    <property type="match status" value="1"/>
</dbReference>
<comment type="similarity">
    <text evidence="1">Belongs to the initiator RepB protein family.</text>
</comment>
<keyword evidence="4" id="KW-1185">Reference proteome</keyword>
<feature type="domain" description="Initiator Rep protein WH1" evidence="2">
    <location>
        <begin position="30"/>
        <end position="177"/>
    </location>
</feature>
<evidence type="ECO:0000259" key="2">
    <source>
        <dbReference type="Pfam" id="PF01051"/>
    </source>
</evidence>
<dbReference type="InterPro" id="IPR000525">
    <property type="entry name" value="Initiator_Rep_WH1"/>
</dbReference>
<organism evidence="3 4">
    <name type="scientific">Massilia eurypsychrophila</name>
    <dbReference type="NCBI Taxonomy" id="1485217"/>
    <lineage>
        <taxon>Bacteria</taxon>
        <taxon>Pseudomonadati</taxon>
        <taxon>Pseudomonadota</taxon>
        <taxon>Betaproteobacteria</taxon>
        <taxon>Burkholderiales</taxon>
        <taxon>Oxalobacteraceae</taxon>
        <taxon>Telluria group</taxon>
        <taxon>Massilia</taxon>
    </lineage>
</organism>
<dbReference type="GO" id="GO:0003887">
    <property type="term" value="F:DNA-directed DNA polymerase activity"/>
    <property type="evidence" value="ECO:0007669"/>
    <property type="project" value="InterPro"/>
</dbReference>
<dbReference type="GO" id="GO:0006270">
    <property type="term" value="P:DNA replication initiation"/>
    <property type="evidence" value="ECO:0007669"/>
    <property type="project" value="InterPro"/>
</dbReference>
<name>A0A2G8T7E9_9BURK</name>
<dbReference type="Proteomes" id="UP000230390">
    <property type="component" value="Unassembled WGS sequence"/>
</dbReference>
<protein>
    <recommendedName>
        <fullName evidence="2">Initiator Rep protein WH1 domain-containing protein</fullName>
    </recommendedName>
</protein>
<evidence type="ECO:0000313" key="4">
    <source>
        <dbReference type="Proteomes" id="UP000230390"/>
    </source>
</evidence>
<dbReference type="InterPro" id="IPR036388">
    <property type="entry name" value="WH-like_DNA-bd_sf"/>
</dbReference>
<gene>
    <name evidence="3" type="ORF">CR105_26715</name>
</gene>